<dbReference type="AlphaFoldDB" id="A0A1E5W2F8"/>
<keyword evidence="2" id="KW-0812">Transmembrane</keyword>
<reference evidence="3 4" key="1">
    <citation type="submission" date="2016-09" db="EMBL/GenBank/DDBJ databases">
        <title>The draft genome of Dichanthelium oligosanthes: A C3 panicoid grass species.</title>
        <authorList>
            <person name="Studer A.J."/>
            <person name="Schnable J.C."/>
            <person name="Brutnell T.P."/>
        </authorList>
    </citation>
    <scope>NUCLEOTIDE SEQUENCE [LARGE SCALE GENOMIC DNA]</scope>
    <source>
        <strain evidence="4">cv. Kellogg 1175</strain>
        <tissue evidence="3">Leaf</tissue>
    </source>
</reference>
<dbReference type="PANTHER" id="PTHR31549:SF256">
    <property type="entry name" value="EXPRESSED PROTEIN"/>
    <property type="match status" value="1"/>
</dbReference>
<dbReference type="InterPro" id="IPR004158">
    <property type="entry name" value="DUF247_pln"/>
</dbReference>
<dbReference type="STRING" id="888268.A0A1E5W2F8"/>
<dbReference type="PANTHER" id="PTHR31549">
    <property type="entry name" value="PROTEIN, PUTATIVE (DUF247)-RELATED-RELATED"/>
    <property type="match status" value="1"/>
</dbReference>
<protein>
    <submittedName>
        <fullName evidence="3">Uncharacterized protein</fullName>
    </submittedName>
</protein>
<evidence type="ECO:0000256" key="2">
    <source>
        <dbReference type="SAM" id="Phobius"/>
    </source>
</evidence>
<feature type="transmembrane region" description="Helical" evidence="2">
    <location>
        <begin position="454"/>
        <end position="475"/>
    </location>
</feature>
<dbReference type="EMBL" id="LWDX02023209">
    <property type="protein sequence ID" value="OEL31508.1"/>
    <property type="molecule type" value="Genomic_DNA"/>
</dbReference>
<keyword evidence="4" id="KW-1185">Reference proteome</keyword>
<dbReference type="OrthoDB" id="1849062at2759"/>
<evidence type="ECO:0000313" key="4">
    <source>
        <dbReference type="Proteomes" id="UP000095767"/>
    </source>
</evidence>
<feature type="region of interest" description="Disordered" evidence="1">
    <location>
        <begin position="1"/>
        <end position="41"/>
    </location>
</feature>
<sequence length="484" mass="54992">MVLEISPGLLRDEDYAEEEAQGAGLPKVRAPLPQPAEEPKAETKYDEALVLAQEAWKKKANEFEADFGKIETKIHRFPPSIRGLGVRYMAPRAVAIGPYHRPSLSNENNDLWQMERVKELAAYHFIEESGHSLEEMFSAVSSVQGHARGVYTREATANMEDATFALTMLRDGCFLLQFMLMCVGARHELAPSLLYCLSSNQAVISHDIMLLENQIPWIVIDTLRMFRDVPVEGFIVKMGHTLQVCRDDSEIYTQMKRFLEFDGYKPPHLLGLLHHYKTGRSIAEVLPSSSTDDVERRLRPVLKTISAIELQEMGIMLVASKTTKFIDMGFKKIPISGEIFLAPLLLDEIRSYWLINMAAFEICTGAEPPVLCSYLAVLAMLMDREDDVHELRAKRLVQGELTNREMLDFFKTLIKHISGGAIYDRILGEIEDYKLKRCIWIKMYSFVYKNFKTVITVLSIIGVIGGIFKTLGLPLKTLLFLKKH</sequence>
<gene>
    <name evidence="3" type="ORF">BAE44_0007474</name>
</gene>
<keyword evidence="2" id="KW-0472">Membrane</keyword>
<proteinExistence type="predicted"/>
<comment type="caution">
    <text evidence="3">The sequence shown here is derived from an EMBL/GenBank/DDBJ whole genome shotgun (WGS) entry which is preliminary data.</text>
</comment>
<keyword evidence="2" id="KW-1133">Transmembrane helix</keyword>
<dbReference type="Pfam" id="PF03140">
    <property type="entry name" value="DUF247"/>
    <property type="match status" value="1"/>
</dbReference>
<accession>A0A1E5W2F8</accession>
<evidence type="ECO:0000256" key="1">
    <source>
        <dbReference type="SAM" id="MobiDB-lite"/>
    </source>
</evidence>
<name>A0A1E5W2F8_9POAL</name>
<dbReference type="Proteomes" id="UP000095767">
    <property type="component" value="Unassembled WGS sequence"/>
</dbReference>
<organism evidence="3 4">
    <name type="scientific">Dichanthelium oligosanthes</name>
    <dbReference type="NCBI Taxonomy" id="888268"/>
    <lineage>
        <taxon>Eukaryota</taxon>
        <taxon>Viridiplantae</taxon>
        <taxon>Streptophyta</taxon>
        <taxon>Embryophyta</taxon>
        <taxon>Tracheophyta</taxon>
        <taxon>Spermatophyta</taxon>
        <taxon>Magnoliopsida</taxon>
        <taxon>Liliopsida</taxon>
        <taxon>Poales</taxon>
        <taxon>Poaceae</taxon>
        <taxon>PACMAD clade</taxon>
        <taxon>Panicoideae</taxon>
        <taxon>Panicodae</taxon>
        <taxon>Paniceae</taxon>
        <taxon>Dichantheliinae</taxon>
        <taxon>Dichanthelium</taxon>
    </lineage>
</organism>
<evidence type="ECO:0000313" key="3">
    <source>
        <dbReference type="EMBL" id="OEL31508.1"/>
    </source>
</evidence>